<name>A0ABZ0HTG6_9HYPH</name>
<gene>
    <name evidence="2" type="ORF">RZS28_15410</name>
</gene>
<evidence type="ECO:0000313" key="3">
    <source>
        <dbReference type="Proteomes" id="UP001626536"/>
    </source>
</evidence>
<protein>
    <submittedName>
        <fullName evidence="2">Glycosyltransferase family 4 protein</fullName>
    </submittedName>
</protein>
<dbReference type="EMBL" id="CP136862">
    <property type="protein sequence ID" value="WOJ89176.1"/>
    <property type="molecule type" value="Genomic_DNA"/>
</dbReference>
<dbReference type="RefSeq" id="WP_407338618.1">
    <property type="nucleotide sequence ID" value="NZ_CP136862.1"/>
</dbReference>
<evidence type="ECO:0000313" key="2">
    <source>
        <dbReference type="EMBL" id="WOJ89176.1"/>
    </source>
</evidence>
<dbReference type="PANTHER" id="PTHR45947:SF3">
    <property type="entry name" value="SULFOQUINOVOSYL TRANSFERASE SQD2"/>
    <property type="match status" value="1"/>
</dbReference>
<keyword evidence="3" id="KW-1185">Reference proteome</keyword>
<dbReference type="Gene3D" id="3.40.50.2000">
    <property type="entry name" value="Glycogen Phosphorylase B"/>
    <property type="match status" value="2"/>
</dbReference>
<dbReference type="InterPro" id="IPR001296">
    <property type="entry name" value="Glyco_trans_1"/>
</dbReference>
<dbReference type="PANTHER" id="PTHR45947">
    <property type="entry name" value="SULFOQUINOVOSYL TRANSFERASE SQD2"/>
    <property type="match status" value="1"/>
</dbReference>
<sequence>MKVALVHEWLTTYAGSDKVLAEIISLFPDADLFCLIDYLPENERAAFAKTKIRTSFLQRIPFSKHLYRHLFPLMPLAIEQHDLSDYDLVISNSHAVAKGVLTGADQLHICYCYTPIRYAWDFQHQYLAESKLTKGFRSALVRYLLHRMRIWDSRTSNGVDHFIACSGYIARRIWKVYRRPSTVIYPNVEVDDFVIGPGPREDFYFTSSRMVPYKQIQLIVEAFGRMKDRKLVVIGTGPLFKQIQAEATSNVSVLGFQPFPVLLKYMQKARCFIFASEEDFGIAPLEAQACGTPVLAFGKGGARETVVDGVTGLFFSEQTPQAICEAVERFESIEHKFDPERIREHARGFSTEIFKAKFRSYVDAKWAEHQQKVTSYPHE</sequence>
<organism evidence="2 3">
    <name type="scientific">Methylocapsa polymorpha</name>
    <dbReference type="NCBI Taxonomy" id="3080828"/>
    <lineage>
        <taxon>Bacteria</taxon>
        <taxon>Pseudomonadati</taxon>
        <taxon>Pseudomonadota</taxon>
        <taxon>Alphaproteobacteria</taxon>
        <taxon>Hyphomicrobiales</taxon>
        <taxon>Beijerinckiaceae</taxon>
        <taxon>Methylocapsa</taxon>
    </lineage>
</organism>
<dbReference type="Proteomes" id="UP001626536">
    <property type="component" value="Chromosome"/>
</dbReference>
<evidence type="ECO:0000259" key="1">
    <source>
        <dbReference type="Pfam" id="PF00534"/>
    </source>
</evidence>
<dbReference type="Pfam" id="PF00534">
    <property type="entry name" value="Glycos_transf_1"/>
    <property type="match status" value="1"/>
</dbReference>
<dbReference type="InterPro" id="IPR050194">
    <property type="entry name" value="Glycosyltransferase_grp1"/>
</dbReference>
<proteinExistence type="predicted"/>
<reference evidence="2 3" key="1">
    <citation type="submission" date="2023-10" db="EMBL/GenBank/DDBJ databases">
        <title>Novel methanotroph of the genus Methylocapsa from a subarctic wetland.</title>
        <authorList>
            <person name="Belova S.E."/>
            <person name="Oshkin I.Y."/>
            <person name="Miroshnikov K."/>
            <person name="Dedysh S.N."/>
        </authorList>
    </citation>
    <scope>NUCLEOTIDE SEQUENCE [LARGE SCALE GENOMIC DNA]</scope>
    <source>
        <strain evidence="2 3">RX1</strain>
    </source>
</reference>
<feature type="domain" description="Glycosyl transferase family 1" evidence="1">
    <location>
        <begin position="195"/>
        <end position="347"/>
    </location>
</feature>
<dbReference type="SUPFAM" id="SSF53756">
    <property type="entry name" value="UDP-Glycosyltransferase/glycogen phosphorylase"/>
    <property type="match status" value="1"/>
</dbReference>
<accession>A0ABZ0HTG6</accession>
<dbReference type="CDD" id="cd03804">
    <property type="entry name" value="GT4_WbaZ-like"/>
    <property type="match status" value="1"/>
</dbReference>